<evidence type="ECO:0000313" key="2">
    <source>
        <dbReference type="EMBL" id="CAB5218090.1"/>
    </source>
</evidence>
<evidence type="ECO:0000256" key="1">
    <source>
        <dbReference type="SAM" id="Coils"/>
    </source>
</evidence>
<name>A0A6J7WJU8_9CAUD</name>
<protein>
    <submittedName>
        <fullName evidence="2">Uncharacterized protein</fullName>
    </submittedName>
</protein>
<feature type="coiled-coil region" evidence="1">
    <location>
        <begin position="22"/>
        <end position="49"/>
    </location>
</feature>
<keyword evidence="1" id="KW-0175">Coiled coil</keyword>
<gene>
    <name evidence="2" type="ORF">UFOVP201_53</name>
</gene>
<reference evidence="2" key="1">
    <citation type="submission" date="2020-05" db="EMBL/GenBank/DDBJ databases">
        <authorList>
            <person name="Chiriac C."/>
            <person name="Salcher M."/>
            <person name="Ghai R."/>
            <person name="Kavagutti S V."/>
        </authorList>
    </citation>
    <scope>NUCLEOTIDE SEQUENCE</scope>
</reference>
<proteinExistence type="predicted"/>
<organism evidence="2">
    <name type="scientific">uncultured Caudovirales phage</name>
    <dbReference type="NCBI Taxonomy" id="2100421"/>
    <lineage>
        <taxon>Viruses</taxon>
        <taxon>Duplodnaviria</taxon>
        <taxon>Heunggongvirae</taxon>
        <taxon>Uroviricota</taxon>
        <taxon>Caudoviricetes</taxon>
        <taxon>Peduoviridae</taxon>
        <taxon>Maltschvirus</taxon>
        <taxon>Maltschvirus maltsch</taxon>
    </lineage>
</organism>
<dbReference type="EMBL" id="LR798249">
    <property type="protein sequence ID" value="CAB5218090.1"/>
    <property type="molecule type" value="Genomic_DNA"/>
</dbReference>
<sequence>MSDNNEEPRDQWIPVRLADQAIRARDAEIAELKHLISQLNERCEALREAGDEIWYCYRHRENLSEAMSEWSEVRDQKFR</sequence>
<accession>A0A6J7WJU8</accession>